<proteinExistence type="predicted"/>
<accession>A0A6J6R159</accession>
<dbReference type="AlphaFoldDB" id="A0A6J6R159"/>
<gene>
    <name evidence="1" type="ORF">UFOPK2582_01748</name>
    <name evidence="2" type="ORF">UFOPK3046_01954</name>
</gene>
<organism evidence="1">
    <name type="scientific">freshwater metagenome</name>
    <dbReference type="NCBI Taxonomy" id="449393"/>
    <lineage>
        <taxon>unclassified sequences</taxon>
        <taxon>metagenomes</taxon>
        <taxon>ecological metagenomes</taxon>
    </lineage>
</organism>
<reference evidence="1" key="1">
    <citation type="submission" date="2020-05" db="EMBL/GenBank/DDBJ databases">
        <authorList>
            <person name="Chiriac C."/>
            <person name="Salcher M."/>
            <person name="Ghai R."/>
            <person name="Kavagutti S V."/>
        </authorList>
    </citation>
    <scope>NUCLEOTIDE SEQUENCE</scope>
</reference>
<sequence length="45" mass="4778">MYSLTELAGGNSPSCGAEICEPLSEFFGYSFATNTYLAAEVEPPI</sequence>
<protein>
    <submittedName>
        <fullName evidence="1">Unannotated protein</fullName>
    </submittedName>
</protein>
<evidence type="ECO:0000313" key="2">
    <source>
        <dbReference type="EMBL" id="CAB4825016.1"/>
    </source>
</evidence>
<name>A0A6J6R159_9ZZZZ</name>
<dbReference type="EMBL" id="CAEZXS010000298">
    <property type="protein sequence ID" value="CAB4717590.1"/>
    <property type="molecule type" value="Genomic_DNA"/>
</dbReference>
<evidence type="ECO:0000313" key="1">
    <source>
        <dbReference type="EMBL" id="CAB4717590.1"/>
    </source>
</evidence>
<dbReference type="EMBL" id="CAFAAQ010000256">
    <property type="protein sequence ID" value="CAB4825016.1"/>
    <property type="molecule type" value="Genomic_DNA"/>
</dbReference>